<reference evidence="2" key="2">
    <citation type="journal article" date="2021" name="PeerJ">
        <title>Extensive microbial diversity within the chicken gut microbiome revealed by metagenomics and culture.</title>
        <authorList>
            <person name="Gilroy R."/>
            <person name="Ravi A."/>
            <person name="Getino M."/>
            <person name="Pursley I."/>
            <person name="Horton D.L."/>
            <person name="Alikhan N.F."/>
            <person name="Baker D."/>
            <person name="Gharbi K."/>
            <person name="Hall N."/>
            <person name="Watson M."/>
            <person name="Adriaenssens E.M."/>
            <person name="Foster-Nyarko E."/>
            <person name="Jarju S."/>
            <person name="Secka A."/>
            <person name="Antonio M."/>
            <person name="Oren A."/>
            <person name="Chaudhuri R.R."/>
            <person name="La Ragione R."/>
            <person name="Hildebrand F."/>
            <person name="Pallen M.J."/>
        </authorList>
    </citation>
    <scope>NUCLEOTIDE SEQUENCE</scope>
    <source>
        <strain evidence="2">ChiSjej6B24-2974</strain>
    </source>
</reference>
<dbReference type="AlphaFoldDB" id="A0A9D0ZQ25"/>
<dbReference type="EMBL" id="DVFZ01000096">
    <property type="protein sequence ID" value="HIQ83369.1"/>
    <property type="molecule type" value="Genomic_DNA"/>
</dbReference>
<comment type="caution">
    <text evidence="2">The sequence shown here is derived from an EMBL/GenBank/DDBJ whole genome shotgun (WGS) entry which is preliminary data.</text>
</comment>
<evidence type="ECO:0000313" key="2">
    <source>
        <dbReference type="EMBL" id="HIQ83369.1"/>
    </source>
</evidence>
<evidence type="ECO:0000313" key="3">
    <source>
        <dbReference type="Proteomes" id="UP000824260"/>
    </source>
</evidence>
<feature type="compositionally biased region" description="Basic residues" evidence="1">
    <location>
        <begin position="73"/>
        <end position="86"/>
    </location>
</feature>
<feature type="compositionally biased region" description="Basic and acidic residues" evidence="1">
    <location>
        <begin position="33"/>
        <end position="55"/>
    </location>
</feature>
<evidence type="ECO:0000256" key="1">
    <source>
        <dbReference type="SAM" id="MobiDB-lite"/>
    </source>
</evidence>
<gene>
    <name evidence="2" type="ORF">IAA52_09755</name>
</gene>
<protein>
    <submittedName>
        <fullName evidence="2">Uncharacterized protein</fullName>
    </submittedName>
</protein>
<sequence>MDELDDRLRYKNPEGYDNPTCFYALLNVMREEKRRNRARDEPKRKEPQGKVEKKRFNTQVIYYDERGNMTCMKKSRAKGGQAKRARAGTAQSRRPAL</sequence>
<reference evidence="2" key="1">
    <citation type="submission" date="2020-10" db="EMBL/GenBank/DDBJ databases">
        <authorList>
            <person name="Gilroy R."/>
        </authorList>
    </citation>
    <scope>NUCLEOTIDE SEQUENCE</scope>
    <source>
        <strain evidence="2">ChiSjej6B24-2974</strain>
    </source>
</reference>
<organism evidence="2 3">
    <name type="scientific">Candidatus Pullichristensenella stercorigallinarum</name>
    <dbReference type="NCBI Taxonomy" id="2840909"/>
    <lineage>
        <taxon>Bacteria</taxon>
        <taxon>Bacillati</taxon>
        <taxon>Bacillota</taxon>
        <taxon>Clostridia</taxon>
        <taxon>Candidatus Pullichristensenella</taxon>
    </lineage>
</organism>
<name>A0A9D0ZQ25_9FIRM</name>
<accession>A0A9D0ZQ25</accession>
<dbReference type="Proteomes" id="UP000824260">
    <property type="component" value="Unassembled WGS sequence"/>
</dbReference>
<feature type="region of interest" description="Disordered" evidence="1">
    <location>
        <begin position="73"/>
        <end position="97"/>
    </location>
</feature>
<feature type="region of interest" description="Disordered" evidence="1">
    <location>
        <begin position="33"/>
        <end position="57"/>
    </location>
</feature>
<proteinExistence type="predicted"/>